<sequence length="379" mass="40995">MEKYISDISVIVVFSAVLAWLAILLKQPIIIGYIVCGAVAGPWGLKLVKDVNFIGSVSQLGIILLLFHAGLVLHPQRLKQLFKQTSIIIFGQSLLVWAGVFLLALLFGYSLKSGIIIGLTMIFSSTILVVKLIPTTTLHHQRMGAFAIAILIAQDIIAVGFLALISGTGHPLLLLAKGLVVGGAALAFEHFLLHGMMRRVQHYHEVLFLMALGWGLGLALAAHLIGFSPEAAAFIAGVALAREPLALFLSEGLKQFRDFFLVFFFFVLGAQFNFGQAGGIIIPALILSLAVMGIKNISYQLLFRLVGETKAFSQEAGIRLSQSSEFALIIAAALYGLGHIDMQAWQLIQIVTVITMIASSYLVVFRYPTPLGAEGLQKV</sequence>
<evidence type="ECO:0000256" key="2">
    <source>
        <dbReference type="ARBA" id="ARBA00005551"/>
    </source>
</evidence>
<feature type="transmembrane region" description="Helical" evidence="7">
    <location>
        <begin position="231"/>
        <end position="249"/>
    </location>
</feature>
<organism evidence="9 10">
    <name type="scientific">Candidatus Edwardsbacteria bacterium GWF2_54_11</name>
    <dbReference type="NCBI Taxonomy" id="1817851"/>
    <lineage>
        <taxon>Bacteria</taxon>
        <taxon>Candidatus Edwardsiibacteriota</taxon>
    </lineage>
</organism>
<dbReference type="Pfam" id="PF00999">
    <property type="entry name" value="Na_H_Exchanger"/>
    <property type="match status" value="1"/>
</dbReference>
<comment type="similarity">
    <text evidence="2">Belongs to the monovalent cation:proton antiporter 2 (CPA2) transporter (TC 2.A.37) family.</text>
</comment>
<evidence type="ECO:0000256" key="5">
    <source>
        <dbReference type="ARBA" id="ARBA00022989"/>
    </source>
</evidence>
<dbReference type="PANTHER" id="PTHR42751:SF3">
    <property type="entry name" value="SODIUM_GLUTAMATE SYMPORTER"/>
    <property type="match status" value="1"/>
</dbReference>
<evidence type="ECO:0000256" key="3">
    <source>
        <dbReference type="ARBA" id="ARBA00022448"/>
    </source>
</evidence>
<evidence type="ECO:0000256" key="4">
    <source>
        <dbReference type="ARBA" id="ARBA00022692"/>
    </source>
</evidence>
<comment type="subcellular location">
    <subcellularLocation>
        <location evidence="1">Membrane</location>
        <topology evidence="1">Multi-pass membrane protein</topology>
    </subcellularLocation>
</comment>
<reference evidence="9 10" key="1">
    <citation type="journal article" date="2016" name="Nat. Commun.">
        <title>Thousands of microbial genomes shed light on interconnected biogeochemical processes in an aquifer system.</title>
        <authorList>
            <person name="Anantharaman K."/>
            <person name="Brown C.T."/>
            <person name="Hug L.A."/>
            <person name="Sharon I."/>
            <person name="Castelle C.J."/>
            <person name="Probst A.J."/>
            <person name="Thomas B.C."/>
            <person name="Singh A."/>
            <person name="Wilkins M.J."/>
            <person name="Karaoz U."/>
            <person name="Brodie E.L."/>
            <person name="Williams K.H."/>
            <person name="Hubbard S.S."/>
            <person name="Banfield J.F."/>
        </authorList>
    </citation>
    <scope>NUCLEOTIDE SEQUENCE [LARGE SCALE GENOMIC DNA]</scope>
</reference>
<dbReference type="InterPro" id="IPR006153">
    <property type="entry name" value="Cation/H_exchanger_TM"/>
</dbReference>
<comment type="caution">
    <text evidence="9">The sequence shown here is derived from an EMBL/GenBank/DDBJ whole genome shotgun (WGS) entry which is preliminary data.</text>
</comment>
<dbReference type="AlphaFoldDB" id="A0A1F5RG95"/>
<dbReference type="EMBL" id="MFFM01000017">
    <property type="protein sequence ID" value="OGF13459.1"/>
    <property type="molecule type" value="Genomic_DNA"/>
</dbReference>
<protein>
    <recommendedName>
        <fullName evidence="8">Cation/H+ exchanger transmembrane domain-containing protein</fullName>
    </recommendedName>
</protein>
<feature type="transmembrane region" description="Helical" evidence="7">
    <location>
        <begin position="206"/>
        <end position="225"/>
    </location>
</feature>
<keyword evidence="3" id="KW-0813">Transport</keyword>
<evidence type="ECO:0000256" key="7">
    <source>
        <dbReference type="SAM" id="Phobius"/>
    </source>
</evidence>
<evidence type="ECO:0000313" key="10">
    <source>
        <dbReference type="Proteomes" id="UP000177230"/>
    </source>
</evidence>
<name>A0A1F5RG95_9BACT</name>
<keyword evidence="6 7" id="KW-0472">Membrane</keyword>
<dbReference type="GO" id="GO:0015297">
    <property type="term" value="F:antiporter activity"/>
    <property type="evidence" value="ECO:0007669"/>
    <property type="project" value="InterPro"/>
</dbReference>
<feature type="transmembrane region" description="Helical" evidence="7">
    <location>
        <begin position="344"/>
        <end position="364"/>
    </location>
</feature>
<dbReference type="GO" id="GO:1902600">
    <property type="term" value="P:proton transmembrane transport"/>
    <property type="evidence" value="ECO:0007669"/>
    <property type="project" value="InterPro"/>
</dbReference>
<evidence type="ECO:0000256" key="1">
    <source>
        <dbReference type="ARBA" id="ARBA00004141"/>
    </source>
</evidence>
<keyword evidence="5 7" id="KW-1133">Transmembrane helix</keyword>
<dbReference type="InterPro" id="IPR038770">
    <property type="entry name" value="Na+/solute_symporter_sf"/>
</dbReference>
<feature type="domain" description="Cation/H+ exchanger transmembrane" evidence="8">
    <location>
        <begin position="14"/>
        <end position="357"/>
    </location>
</feature>
<feature type="transmembrane region" description="Helical" evidence="7">
    <location>
        <begin position="115"/>
        <end position="133"/>
    </location>
</feature>
<feature type="transmembrane region" description="Helical" evidence="7">
    <location>
        <begin position="145"/>
        <end position="166"/>
    </location>
</feature>
<evidence type="ECO:0000313" key="9">
    <source>
        <dbReference type="EMBL" id="OGF13459.1"/>
    </source>
</evidence>
<feature type="transmembrane region" description="Helical" evidence="7">
    <location>
        <begin position="85"/>
        <end position="109"/>
    </location>
</feature>
<keyword evidence="4 7" id="KW-0812">Transmembrane</keyword>
<proteinExistence type="inferred from homology"/>
<feature type="transmembrane region" description="Helical" evidence="7">
    <location>
        <begin position="256"/>
        <end position="274"/>
    </location>
</feature>
<gene>
    <name evidence="9" type="ORF">A2024_06355</name>
</gene>
<feature type="transmembrane region" description="Helical" evidence="7">
    <location>
        <begin position="53"/>
        <end position="73"/>
    </location>
</feature>
<accession>A0A1F5RG95</accession>
<dbReference type="Proteomes" id="UP000177230">
    <property type="component" value="Unassembled WGS sequence"/>
</dbReference>
<evidence type="ECO:0000259" key="8">
    <source>
        <dbReference type="Pfam" id="PF00999"/>
    </source>
</evidence>
<dbReference type="Gene3D" id="1.20.1530.20">
    <property type="match status" value="1"/>
</dbReference>
<feature type="transmembrane region" description="Helical" evidence="7">
    <location>
        <begin position="172"/>
        <end position="194"/>
    </location>
</feature>
<evidence type="ECO:0000256" key="6">
    <source>
        <dbReference type="ARBA" id="ARBA00023136"/>
    </source>
</evidence>
<dbReference type="PANTHER" id="PTHR42751">
    <property type="entry name" value="SODIUM/HYDROGEN EXCHANGER FAMILY/TRKA DOMAIN PROTEIN"/>
    <property type="match status" value="1"/>
</dbReference>
<feature type="transmembrane region" description="Helical" evidence="7">
    <location>
        <begin position="12"/>
        <end position="41"/>
    </location>
</feature>
<dbReference type="GO" id="GO:0016020">
    <property type="term" value="C:membrane"/>
    <property type="evidence" value="ECO:0007669"/>
    <property type="project" value="UniProtKB-SubCell"/>
</dbReference>